<dbReference type="PANTHER" id="PTHR47053">
    <property type="entry name" value="MUREIN DD-ENDOPEPTIDASE MEPH-RELATED"/>
    <property type="match status" value="1"/>
</dbReference>
<keyword evidence="6" id="KW-0732">Signal</keyword>
<feature type="region of interest" description="Disordered" evidence="5">
    <location>
        <begin position="73"/>
        <end position="93"/>
    </location>
</feature>
<evidence type="ECO:0000313" key="11">
    <source>
        <dbReference type="Proteomes" id="UP000095645"/>
    </source>
</evidence>
<accession>A0A174AG47</accession>
<dbReference type="GeneID" id="75081075"/>
<feature type="chain" id="PRO_5038293092" evidence="6">
    <location>
        <begin position="21"/>
        <end position="237"/>
    </location>
</feature>
<protein>
    <submittedName>
        <fullName evidence="8">Gamma-D-glutamyl-L-lysine endopeptidase</fullName>
        <ecNumber evidence="8">3.4.-.-</ecNumber>
    </submittedName>
</protein>
<evidence type="ECO:0000313" key="10">
    <source>
        <dbReference type="Proteomes" id="UP000095447"/>
    </source>
</evidence>
<dbReference type="EMBL" id="CYZA01000035">
    <property type="protein sequence ID" value="CUO56389.1"/>
    <property type="molecule type" value="Genomic_DNA"/>
</dbReference>
<name>A0A174AG47_9FIRM</name>
<evidence type="ECO:0000256" key="5">
    <source>
        <dbReference type="SAM" id="MobiDB-lite"/>
    </source>
</evidence>
<dbReference type="GO" id="GO:0006508">
    <property type="term" value="P:proteolysis"/>
    <property type="evidence" value="ECO:0007669"/>
    <property type="project" value="UniProtKB-KW"/>
</dbReference>
<evidence type="ECO:0000256" key="3">
    <source>
        <dbReference type="ARBA" id="ARBA00022801"/>
    </source>
</evidence>
<reference evidence="10 11" key="1">
    <citation type="submission" date="2015-09" db="EMBL/GenBank/DDBJ databases">
        <authorList>
            <consortium name="Pathogen Informatics"/>
        </authorList>
    </citation>
    <scope>NUCLEOTIDE SEQUENCE [LARGE SCALE GENOMIC DNA]</scope>
    <source>
        <strain evidence="9 10">2789STDY5608838</strain>
        <strain evidence="8 11">2789STDY5834861</strain>
    </source>
</reference>
<feature type="domain" description="NlpC/P60" evidence="7">
    <location>
        <begin position="119"/>
        <end position="237"/>
    </location>
</feature>
<dbReference type="InterPro" id="IPR000064">
    <property type="entry name" value="NLP_P60_dom"/>
</dbReference>
<dbReference type="RefSeq" id="WP_025578300.1">
    <property type="nucleotide sequence ID" value="NZ_CYZA01000035.1"/>
</dbReference>
<dbReference type="EC" id="3.4.-.-" evidence="8"/>
<keyword evidence="2" id="KW-0645">Protease</keyword>
<dbReference type="InterPro" id="IPR038765">
    <property type="entry name" value="Papain-like_cys_pep_sf"/>
</dbReference>
<proteinExistence type="inferred from homology"/>
<evidence type="ECO:0000313" key="8">
    <source>
        <dbReference type="EMBL" id="CUN87364.1"/>
    </source>
</evidence>
<dbReference type="PANTHER" id="PTHR47053:SF1">
    <property type="entry name" value="MUREIN DD-ENDOPEPTIDASE MEPH-RELATED"/>
    <property type="match status" value="1"/>
</dbReference>
<comment type="similarity">
    <text evidence="1">Belongs to the peptidase C40 family.</text>
</comment>
<evidence type="ECO:0000256" key="6">
    <source>
        <dbReference type="SAM" id="SignalP"/>
    </source>
</evidence>
<dbReference type="Gene3D" id="3.90.1720.10">
    <property type="entry name" value="endopeptidase domain like (from Nostoc punctiforme)"/>
    <property type="match status" value="1"/>
</dbReference>
<evidence type="ECO:0000259" key="7">
    <source>
        <dbReference type="PROSITE" id="PS51935"/>
    </source>
</evidence>
<dbReference type="GO" id="GO:0008234">
    <property type="term" value="F:cysteine-type peptidase activity"/>
    <property type="evidence" value="ECO:0007669"/>
    <property type="project" value="UniProtKB-KW"/>
</dbReference>
<dbReference type="Proteomes" id="UP000095645">
    <property type="component" value="Unassembled WGS sequence"/>
</dbReference>
<gene>
    <name evidence="8" type="primary">ykfC</name>
    <name evidence="9" type="ORF">ERS852395_03410</name>
    <name evidence="8" type="ORF">ERS852476_01298</name>
</gene>
<dbReference type="Proteomes" id="UP000095447">
    <property type="component" value="Unassembled WGS sequence"/>
</dbReference>
<feature type="signal peptide" evidence="6">
    <location>
        <begin position="1"/>
        <end position="20"/>
    </location>
</feature>
<evidence type="ECO:0000256" key="2">
    <source>
        <dbReference type="ARBA" id="ARBA00022670"/>
    </source>
</evidence>
<dbReference type="EMBL" id="CYZP01000009">
    <property type="protein sequence ID" value="CUN87364.1"/>
    <property type="molecule type" value="Genomic_DNA"/>
</dbReference>
<sequence>MNNKIKTILMAAIMSSVVLTQGVCVSAAQFDDGASAFSDGTGSVSALASTLAKQTEEQTQEFVAKEEEAAQIREERRVEKAEKASEKAEQEKTAVLESIQQTVEDTKKKIAEEAEAKRLAKRQEVVNFALQFEGNPYVYGGTSLTNGADCSGFVMSVFANFGYSLPRVAAAQCEASTKKDISQLEPGDLVFYGSGYIDHVALYIGDGKIIHASNAATGIKISDYDYEQPAAVGTFME</sequence>
<evidence type="ECO:0000313" key="9">
    <source>
        <dbReference type="EMBL" id="CUO56389.1"/>
    </source>
</evidence>
<dbReference type="PROSITE" id="PS51935">
    <property type="entry name" value="NLPC_P60"/>
    <property type="match status" value="1"/>
</dbReference>
<keyword evidence="3 8" id="KW-0378">Hydrolase</keyword>
<dbReference type="InterPro" id="IPR051202">
    <property type="entry name" value="Peptidase_C40"/>
</dbReference>
<dbReference type="SUPFAM" id="SSF54001">
    <property type="entry name" value="Cysteine proteinases"/>
    <property type="match status" value="1"/>
</dbReference>
<evidence type="ECO:0000256" key="1">
    <source>
        <dbReference type="ARBA" id="ARBA00007074"/>
    </source>
</evidence>
<dbReference type="Pfam" id="PF00877">
    <property type="entry name" value="NLPC_P60"/>
    <property type="match status" value="1"/>
</dbReference>
<dbReference type="AlphaFoldDB" id="A0A174AG47"/>
<organism evidence="8 11">
    <name type="scientific">Blautia obeum</name>
    <dbReference type="NCBI Taxonomy" id="40520"/>
    <lineage>
        <taxon>Bacteria</taxon>
        <taxon>Bacillati</taxon>
        <taxon>Bacillota</taxon>
        <taxon>Clostridia</taxon>
        <taxon>Lachnospirales</taxon>
        <taxon>Lachnospiraceae</taxon>
        <taxon>Blautia</taxon>
    </lineage>
</organism>
<keyword evidence="4" id="KW-0788">Thiol protease</keyword>
<evidence type="ECO:0000256" key="4">
    <source>
        <dbReference type="ARBA" id="ARBA00022807"/>
    </source>
</evidence>